<evidence type="ECO:0000256" key="1">
    <source>
        <dbReference type="SAM" id="SignalP"/>
    </source>
</evidence>
<sequence length="257" mass="28555">MFAFRFASCFARALLSLLLSILLYASKEAVAPPGGAPSRHRQVKPFLTHPDAGLAHQLQYRLPQTLLTPRISPLQYQAFIDELPKSLTRIGYSSPQVTPVQMAFTDLLKIQAIVRAQIAQDQDRKQFIPILLDRRFVGPGFPFKVYAMPLDGNKYSQHGLREYVGQKGRQKLAILGTVRIPDAEIGHPAVELYGMADIVGAPKLHRDLSDRLAQSPQVHSLDQFLDLSNIAPGTPEVPRRFDAEVVEGVSEGLSEEH</sequence>
<reference evidence="2 3" key="1">
    <citation type="submission" date="2017-02" db="EMBL/GenBank/DDBJ databases">
        <authorList>
            <person name="Peterson S.W."/>
        </authorList>
    </citation>
    <scope>NUCLEOTIDE SEQUENCE [LARGE SCALE GENOMIC DNA]</scope>
    <source>
        <strain evidence="2 3">SRS1_H2-8</strain>
    </source>
</reference>
<proteinExistence type="predicted"/>
<organism evidence="2 3">
    <name type="scientific">Sporisorium reilianum f. sp. reilianum</name>
    <dbReference type="NCBI Taxonomy" id="72559"/>
    <lineage>
        <taxon>Eukaryota</taxon>
        <taxon>Fungi</taxon>
        <taxon>Dikarya</taxon>
        <taxon>Basidiomycota</taxon>
        <taxon>Ustilaginomycotina</taxon>
        <taxon>Ustilaginomycetes</taxon>
        <taxon>Ustilaginales</taxon>
        <taxon>Ustilaginaceae</taxon>
        <taxon>Sporisorium</taxon>
    </lineage>
</organism>
<keyword evidence="1" id="KW-0732">Signal</keyword>
<gene>
    <name evidence="2" type="ORF">SRS1_10055</name>
</gene>
<evidence type="ECO:0000313" key="2">
    <source>
        <dbReference type="EMBL" id="SJX65727.1"/>
    </source>
</evidence>
<dbReference type="AlphaFoldDB" id="A0A2N8ULD9"/>
<accession>A0A2N8ULD9</accession>
<name>A0A2N8ULD9_9BASI</name>
<dbReference type="Proteomes" id="UP000239563">
    <property type="component" value="Chromosome XIX"/>
</dbReference>
<feature type="chain" id="PRO_5015003072" evidence="1">
    <location>
        <begin position="30"/>
        <end position="257"/>
    </location>
</feature>
<evidence type="ECO:0000313" key="3">
    <source>
        <dbReference type="Proteomes" id="UP000239563"/>
    </source>
</evidence>
<feature type="signal peptide" evidence="1">
    <location>
        <begin position="1"/>
        <end position="29"/>
    </location>
</feature>
<protein>
    <submittedName>
        <fullName evidence="2">Uncharacterized protein</fullName>
    </submittedName>
</protein>
<dbReference type="EMBL" id="LT795072">
    <property type="protein sequence ID" value="SJX65727.1"/>
    <property type="molecule type" value="Genomic_DNA"/>
</dbReference>